<sequence length="199" mass="21202">MTFLGVAREEFVKSIKQFLKVESELYPVFIISKPGCAEGAKMVELFNKTMDIPVRTYEVFGFDAFKFKVKADYDWGEARLEAIEELTGSQELPLVYVGGQFVGGVEAVNAKVADGSLKKTVAELRQRQQPGMDGWGGGGGGSVEEEGGGGGAGAERDHEKATPEVMVAVGSMPVPLLSSVEMPVLAFSSMSLPCQVNGG</sequence>
<dbReference type="EMBL" id="SDOX01000011">
    <property type="protein sequence ID" value="TFJ85487.1"/>
    <property type="molecule type" value="Genomic_DNA"/>
</dbReference>
<accession>A0A4D9D551</accession>
<dbReference type="OrthoDB" id="418495at2759"/>
<dbReference type="AlphaFoldDB" id="A0A4D9D551"/>
<protein>
    <submittedName>
        <fullName evidence="2">Uncharacterized protein</fullName>
    </submittedName>
</protein>
<reference evidence="2 3" key="1">
    <citation type="submission" date="2019-01" db="EMBL/GenBank/DDBJ databases">
        <title>Nuclear Genome Assembly of the Microalgal Biofuel strain Nannochloropsis salina CCMP1776.</title>
        <authorList>
            <person name="Hovde B."/>
        </authorList>
    </citation>
    <scope>NUCLEOTIDE SEQUENCE [LARGE SCALE GENOMIC DNA]</scope>
    <source>
        <strain evidence="2 3">CCMP1776</strain>
    </source>
</reference>
<feature type="compositionally biased region" description="Gly residues" evidence="1">
    <location>
        <begin position="133"/>
        <end position="153"/>
    </location>
</feature>
<evidence type="ECO:0000313" key="2">
    <source>
        <dbReference type="EMBL" id="TFJ85487.1"/>
    </source>
</evidence>
<comment type="caution">
    <text evidence="2">The sequence shown here is derived from an EMBL/GenBank/DDBJ whole genome shotgun (WGS) entry which is preliminary data.</text>
</comment>
<organism evidence="2 3">
    <name type="scientific">Nannochloropsis salina CCMP1776</name>
    <dbReference type="NCBI Taxonomy" id="1027361"/>
    <lineage>
        <taxon>Eukaryota</taxon>
        <taxon>Sar</taxon>
        <taxon>Stramenopiles</taxon>
        <taxon>Ochrophyta</taxon>
        <taxon>Eustigmatophyceae</taxon>
        <taxon>Eustigmatales</taxon>
        <taxon>Monodopsidaceae</taxon>
        <taxon>Microchloropsis</taxon>
        <taxon>Microchloropsis salina</taxon>
    </lineage>
</organism>
<dbReference type="SUPFAM" id="SSF52833">
    <property type="entry name" value="Thioredoxin-like"/>
    <property type="match status" value="1"/>
</dbReference>
<dbReference type="PROSITE" id="PS51354">
    <property type="entry name" value="GLUTAREDOXIN_2"/>
    <property type="match status" value="1"/>
</dbReference>
<keyword evidence="3" id="KW-1185">Reference proteome</keyword>
<evidence type="ECO:0000313" key="3">
    <source>
        <dbReference type="Proteomes" id="UP000355283"/>
    </source>
</evidence>
<proteinExistence type="predicted"/>
<evidence type="ECO:0000256" key="1">
    <source>
        <dbReference type="SAM" id="MobiDB-lite"/>
    </source>
</evidence>
<dbReference type="Gene3D" id="3.40.30.10">
    <property type="entry name" value="Glutaredoxin"/>
    <property type="match status" value="1"/>
</dbReference>
<dbReference type="Proteomes" id="UP000355283">
    <property type="component" value="Unassembled WGS sequence"/>
</dbReference>
<gene>
    <name evidence="2" type="ORF">NSK_002997</name>
</gene>
<feature type="region of interest" description="Disordered" evidence="1">
    <location>
        <begin position="127"/>
        <end position="160"/>
    </location>
</feature>
<name>A0A4D9D551_9STRA</name>
<dbReference type="InterPro" id="IPR036249">
    <property type="entry name" value="Thioredoxin-like_sf"/>
</dbReference>